<organism evidence="2 3">
    <name type="scientific">Penicillium malachiteum</name>
    <dbReference type="NCBI Taxonomy" id="1324776"/>
    <lineage>
        <taxon>Eukaryota</taxon>
        <taxon>Fungi</taxon>
        <taxon>Dikarya</taxon>
        <taxon>Ascomycota</taxon>
        <taxon>Pezizomycotina</taxon>
        <taxon>Eurotiomycetes</taxon>
        <taxon>Eurotiomycetidae</taxon>
        <taxon>Eurotiales</taxon>
        <taxon>Aspergillaceae</taxon>
        <taxon>Penicillium</taxon>
    </lineage>
</organism>
<dbReference type="Proteomes" id="UP001215712">
    <property type="component" value="Unassembled WGS sequence"/>
</dbReference>
<reference evidence="2" key="1">
    <citation type="journal article" date="2023" name="IMA Fungus">
        <title>Comparative genomic study of the Penicillium genus elucidates a diverse pangenome and 15 lateral gene transfer events.</title>
        <authorList>
            <person name="Petersen C."/>
            <person name="Sorensen T."/>
            <person name="Nielsen M.R."/>
            <person name="Sondergaard T.E."/>
            <person name="Sorensen J.L."/>
            <person name="Fitzpatrick D.A."/>
            <person name="Frisvad J.C."/>
            <person name="Nielsen K.L."/>
        </authorList>
    </citation>
    <scope>NUCLEOTIDE SEQUENCE</scope>
    <source>
        <strain evidence="2">IBT 17514</strain>
    </source>
</reference>
<comment type="similarity">
    <text evidence="1">Belongs to the lysine N-acyltransferase MbtK family.</text>
</comment>
<dbReference type="SUPFAM" id="SSF55729">
    <property type="entry name" value="Acyl-CoA N-acyltransferases (Nat)"/>
    <property type="match status" value="1"/>
</dbReference>
<dbReference type="PANTHER" id="PTHR31438:SF7">
    <property type="entry name" value="ACYLTRANSFERASE MBTK_IUCB-LIKE CONSERVED DOMAIN-CONTAINING PROTEIN"/>
    <property type="match status" value="1"/>
</dbReference>
<dbReference type="PANTHER" id="PTHR31438">
    <property type="entry name" value="LYSINE N-ACYLTRANSFERASE C17G9.06C-RELATED"/>
    <property type="match status" value="1"/>
</dbReference>
<evidence type="ECO:0008006" key="4">
    <source>
        <dbReference type="Google" id="ProtNLM"/>
    </source>
</evidence>
<reference evidence="2" key="2">
    <citation type="submission" date="2023-01" db="EMBL/GenBank/DDBJ databases">
        <authorList>
            <person name="Petersen C."/>
        </authorList>
    </citation>
    <scope>NUCLEOTIDE SEQUENCE</scope>
    <source>
        <strain evidence="2">IBT 17514</strain>
    </source>
</reference>
<name>A0AAD6HRD5_9EURO</name>
<proteinExistence type="inferred from homology"/>
<dbReference type="InterPro" id="IPR016181">
    <property type="entry name" value="Acyl_CoA_acyltransferase"/>
</dbReference>
<dbReference type="GO" id="GO:0016410">
    <property type="term" value="F:N-acyltransferase activity"/>
    <property type="evidence" value="ECO:0007669"/>
    <property type="project" value="TreeGrafter"/>
</dbReference>
<dbReference type="EMBL" id="JAQJAN010000003">
    <property type="protein sequence ID" value="KAJ5733396.1"/>
    <property type="molecule type" value="Genomic_DNA"/>
</dbReference>
<gene>
    <name evidence="2" type="ORF">N7493_002182</name>
</gene>
<comment type="caution">
    <text evidence="2">The sequence shown here is derived from an EMBL/GenBank/DDBJ whole genome shotgun (WGS) entry which is preliminary data.</text>
</comment>
<evidence type="ECO:0000256" key="1">
    <source>
        <dbReference type="ARBA" id="ARBA00009893"/>
    </source>
</evidence>
<dbReference type="Gene3D" id="3.40.630.30">
    <property type="match status" value="1"/>
</dbReference>
<keyword evidence="3" id="KW-1185">Reference proteome</keyword>
<evidence type="ECO:0000313" key="3">
    <source>
        <dbReference type="Proteomes" id="UP001215712"/>
    </source>
</evidence>
<accession>A0AAD6HRD5</accession>
<sequence length="404" mass="46293">MSSSTWSRDTKICLPYPYLTRYRLHPSRNAHDNEAFQLSKEEDFAGDASLPVELHDDSITFTEPKSNDVSRANINPKRSFQHYPTSVCTWQYTENITINHIWLVIYMIFTTKPDLEAFQLKLMGPGGDSIAEDLRQTMLAITSNGDSVIFRNAFWQGCASPLINHSIWTPIGKRPLPYLNYVTTSTPTIRRTHPLRPPNPAPGSVVYSRYIPTLDKTFSLLVLDHQEPTHVEFYHYTKKSSSTHAELYGDSLEEDYEYLRRQSEDPHKMTLLGQFDGTLFGYFEVFWAKEDSLGVVTDAGDFDRGFSGSVGYSAFKSRRWLQVCWSSLLHYMFLDDPRTEDTLGEGSMGHELLGDTSFEILQDEVVELPDRQITLTRCSREVFFGLCPFDGHIERTPLQVISHL</sequence>
<protein>
    <recommendedName>
        <fullName evidence="4">Acyltransferase MbtK/IucB-like conserved domain-containing protein</fullName>
    </recommendedName>
</protein>
<evidence type="ECO:0000313" key="2">
    <source>
        <dbReference type="EMBL" id="KAJ5733396.1"/>
    </source>
</evidence>
<dbReference type="AlphaFoldDB" id="A0AAD6HRD5"/>
<dbReference type="Pfam" id="PF13523">
    <property type="entry name" value="Acetyltransf_8"/>
    <property type="match status" value="1"/>
</dbReference>